<sequence>MSRFGSPREEVPMPKGGWSVLWSDKFKQAYKANYSTSASGRDRSRGQPVLASTRTDGSAKAQAITYLDGVSHDPRALIFAGATRNQELMSVVKQNQAHELLWQMPKTGEMFLLTGKMFIVCSSSLSGRFGSGPKNINLPDPLPVFPPGNPFPPTADDYWQSERERLWKELSPAYRASFTWPNPGDSKSDAITQPMEQMKVQDRGSARNSLPAMSFDYKRTKLEIPSATSKADEDTTLVYNMALDNFCLLIFRVLKVEHLSFASNDGVPQRQLYLPTRDGQWSVESLNP</sequence>
<protein>
    <recommendedName>
        <fullName evidence="4">Pyridoxamine 5'-phosphate oxidase Alr4036 family FMN-binding domain-containing protein</fullName>
    </recommendedName>
</protein>
<dbReference type="InterPro" id="IPR012349">
    <property type="entry name" value="Split_barrel_FMN-bd"/>
</dbReference>
<dbReference type="Proteomes" id="UP000320333">
    <property type="component" value="Unassembled WGS sequence"/>
</dbReference>
<dbReference type="EMBL" id="QEAP01000046">
    <property type="protein sequence ID" value="TPX76469.1"/>
    <property type="molecule type" value="Genomic_DNA"/>
</dbReference>
<evidence type="ECO:0008006" key="4">
    <source>
        <dbReference type="Google" id="ProtNLM"/>
    </source>
</evidence>
<keyword evidence="3" id="KW-1185">Reference proteome</keyword>
<proteinExistence type="predicted"/>
<accession>A0A507FJ90</accession>
<evidence type="ECO:0000313" key="2">
    <source>
        <dbReference type="EMBL" id="TPX76469.1"/>
    </source>
</evidence>
<dbReference type="SUPFAM" id="SSF50475">
    <property type="entry name" value="FMN-binding split barrel"/>
    <property type="match status" value="1"/>
</dbReference>
<dbReference type="PANTHER" id="PTHR28243:SF1">
    <property type="entry name" value="PYRIDOXAMINE 5'-PHOSPHATE OXIDASE ALR4036 FAMILY FMN-BINDING DOMAIN-CONTAINING PROTEIN"/>
    <property type="match status" value="1"/>
</dbReference>
<dbReference type="OrthoDB" id="434253at2759"/>
<dbReference type="AlphaFoldDB" id="A0A507FJ90"/>
<gene>
    <name evidence="2" type="ORF">CcCBS67573_g02281</name>
</gene>
<comment type="caution">
    <text evidence="2">The sequence shown here is derived from an EMBL/GenBank/DDBJ whole genome shotgun (WGS) entry which is preliminary data.</text>
</comment>
<organism evidence="2 3">
    <name type="scientific">Chytriomyces confervae</name>
    <dbReference type="NCBI Taxonomy" id="246404"/>
    <lineage>
        <taxon>Eukaryota</taxon>
        <taxon>Fungi</taxon>
        <taxon>Fungi incertae sedis</taxon>
        <taxon>Chytridiomycota</taxon>
        <taxon>Chytridiomycota incertae sedis</taxon>
        <taxon>Chytridiomycetes</taxon>
        <taxon>Chytridiales</taxon>
        <taxon>Chytriomycetaceae</taxon>
        <taxon>Chytriomyces</taxon>
    </lineage>
</organism>
<dbReference type="PANTHER" id="PTHR28243">
    <property type="entry name" value="AGL049CP"/>
    <property type="match status" value="1"/>
</dbReference>
<reference evidence="2 3" key="1">
    <citation type="journal article" date="2019" name="Sci. Rep.">
        <title>Comparative genomics of chytrid fungi reveal insights into the obligate biotrophic and pathogenic lifestyle of Synchytrium endobioticum.</title>
        <authorList>
            <person name="van de Vossenberg B.T.L.H."/>
            <person name="Warris S."/>
            <person name="Nguyen H.D.T."/>
            <person name="van Gent-Pelzer M.P.E."/>
            <person name="Joly D.L."/>
            <person name="van de Geest H.C."/>
            <person name="Bonants P.J.M."/>
            <person name="Smith D.S."/>
            <person name="Levesque C.A."/>
            <person name="van der Lee T.A.J."/>
        </authorList>
    </citation>
    <scope>NUCLEOTIDE SEQUENCE [LARGE SCALE GENOMIC DNA]</scope>
    <source>
        <strain evidence="2 3">CBS 675.73</strain>
    </source>
</reference>
<evidence type="ECO:0000256" key="1">
    <source>
        <dbReference type="SAM" id="MobiDB-lite"/>
    </source>
</evidence>
<dbReference type="Gene3D" id="2.30.110.10">
    <property type="entry name" value="Electron Transport, Fmn-binding Protein, Chain A"/>
    <property type="match status" value="1"/>
</dbReference>
<evidence type="ECO:0000313" key="3">
    <source>
        <dbReference type="Proteomes" id="UP000320333"/>
    </source>
</evidence>
<name>A0A507FJ90_9FUNG</name>
<feature type="region of interest" description="Disordered" evidence="1">
    <location>
        <begin position="37"/>
        <end position="56"/>
    </location>
</feature>